<feature type="chain" id="PRO_5021326222" evidence="1">
    <location>
        <begin position="21"/>
        <end position="318"/>
    </location>
</feature>
<proteinExistence type="predicted"/>
<dbReference type="Gene3D" id="3.90.1580.10">
    <property type="entry name" value="paralog of FGE (formylglycine-generating enzyme)"/>
    <property type="match status" value="1"/>
</dbReference>
<dbReference type="AlphaFoldDB" id="A0A4Y9SVZ9"/>
<evidence type="ECO:0000259" key="2">
    <source>
        <dbReference type="Pfam" id="PF03781"/>
    </source>
</evidence>
<evidence type="ECO:0000313" key="4">
    <source>
        <dbReference type="Proteomes" id="UP000297729"/>
    </source>
</evidence>
<dbReference type="InterPro" id="IPR042095">
    <property type="entry name" value="SUMF_sf"/>
</dbReference>
<comment type="caution">
    <text evidence="3">The sequence shown here is derived from an EMBL/GenBank/DDBJ whole genome shotgun (WGS) entry which is preliminary data.</text>
</comment>
<dbReference type="PANTHER" id="PTHR23150">
    <property type="entry name" value="SULFATASE MODIFYING FACTOR 1, 2"/>
    <property type="match status" value="1"/>
</dbReference>
<dbReference type="Proteomes" id="UP000297729">
    <property type="component" value="Unassembled WGS sequence"/>
</dbReference>
<protein>
    <submittedName>
        <fullName evidence="3">Sulfatase</fullName>
    </submittedName>
</protein>
<feature type="signal peptide" evidence="1">
    <location>
        <begin position="1"/>
        <end position="20"/>
    </location>
</feature>
<dbReference type="InterPro" id="IPR005532">
    <property type="entry name" value="SUMF_dom"/>
</dbReference>
<sequence length="318" mass="35271">MRPVPISAILLITLAQFAHAGTEPELLPDGNWQDPPPSSASIQELVASSRENMIFFTKGAFDMGDWGPEVNPGGLAFDSATNSKPLHKVQLDAFAISKFPVTYKQFDLFTAAVRLPRINQEKIAQKYRKPDYPAGVTWQGAKDYCAWLGQQANLKMDLPTEAQWEYAARSGGKRHLYATNNGRFEAGRNVPSFADRQSHGGLVAIDSYPPNPAGIHYMGMLVREWVLDWYGERYYETSPELNPTGPSQGSEHVVRGFLGSDTSAMTFQRWAGKDDGQVGSWTAYSGAPTFSKKQIPYTKYSSSRDSAFRCVVKTDKPL</sequence>
<name>A0A4Y9SVZ9_9BURK</name>
<gene>
    <name evidence="3" type="ORF">E4L98_05050</name>
</gene>
<evidence type="ECO:0000256" key="1">
    <source>
        <dbReference type="SAM" id="SignalP"/>
    </source>
</evidence>
<dbReference type="EMBL" id="SPVG01000046">
    <property type="protein sequence ID" value="TFW28823.1"/>
    <property type="molecule type" value="Genomic_DNA"/>
</dbReference>
<dbReference type="OrthoDB" id="9768004at2"/>
<dbReference type="PANTHER" id="PTHR23150:SF19">
    <property type="entry name" value="FORMYLGLYCINE-GENERATING ENZYME"/>
    <property type="match status" value="1"/>
</dbReference>
<dbReference type="InterPro" id="IPR016187">
    <property type="entry name" value="CTDL_fold"/>
</dbReference>
<feature type="domain" description="Sulfatase-modifying factor enzyme-like" evidence="2">
    <location>
        <begin position="51"/>
        <end position="258"/>
    </location>
</feature>
<dbReference type="GO" id="GO:0120147">
    <property type="term" value="F:formylglycine-generating oxidase activity"/>
    <property type="evidence" value="ECO:0007669"/>
    <property type="project" value="TreeGrafter"/>
</dbReference>
<keyword evidence="1" id="KW-0732">Signal</keyword>
<dbReference type="InterPro" id="IPR051043">
    <property type="entry name" value="Sulfatase_Mod_Factor_Kinase"/>
</dbReference>
<keyword evidence="4" id="KW-1185">Reference proteome</keyword>
<evidence type="ECO:0000313" key="3">
    <source>
        <dbReference type="EMBL" id="TFW28823.1"/>
    </source>
</evidence>
<organism evidence="3 4">
    <name type="scientific">Duganella callida</name>
    <dbReference type="NCBI Taxonomy" id="2561932"/>
    <lineage>
        <taxon>Bacteria</taxon>
        <taxon>Pseudomonadati</taxon>
        <taxon>Pseudomonadota</taxon>
        <taxon>Betaproteobacteria</taxon>
        <taxon>Burkholderiales</taxon>
        <taxon>Oxalobacteraceae</taxon>
        <taxon>Telluria group</taxon>
        <taxon>Duganella</taxon>
    </lineage>
</organism>
<accession>A0A4Y9SVZ9</accession>
<reference evidence="3 4" key="1">
    <citation type="submission" date="2019-03" db="EMBL/GenBank/DDBJ databases">
        <title>Draft Genome Sequence of Duganella callidus sp. nov., a Novel Duganella Species Isolated from Cultivated Soil.</title>
        <authorList>
            <person name="Raths R."/>
            <person name="Peta V."/>
            <person name="Bucking H."/>
        </authorList>
    </citation>
    <scope>NUCLEOTIDE SEQUENCE [LARGE SCALE GENOMIC DNA]</scope>
    <source>
        <strain evidence="3 4">DN04</strain>
    </source>
</reference>
<dbReference type="SUPFAM" id="SSF56436">
    <property type="entry name" value="C-type lectin-like"/>
    <property type="match status" value="1"/>
</dbReference>
<dbReference type="Pfam" id="PF03781">
    <property type="entry name" value="FGE-sulfatase"/>
    <property type="match status" value="1"/>
</dbReference>